<dbReference type="AlphaFoldDB" id="A0A6J6IP02"/>
<feature type="transmembrane region" description="Helical" evidence="6">
    <location>
        <begin position="311"/>
        <end position="336"/>
    </location>
</feature>
<feature type="transmembrane region" description="Helical" evidence="6">
    <location>
        <begin position="357"/>
        <end position="378"/>
    </location>
</feature>
<evidence type="ECO:0000256" key="3">
    <source>
        <dbReference type="ARBA" id="ARBA00022692"/>
    </source>
</evidence>
<evidence type="ECO:0000256" key="6">
    <source>
        <dbReference type="SAM" id="Phobius"/>
    </source>
</evidence>
<dbReference type="PANTHER" id="PTHR43370">
    <property type="entry name" value="SUGAR ABC TRANSPORTER INTEGRAL MEMBRANE PROTEIN-RELATED"/>
    <property type="match status" value="1"/>
</dbReference>
<feature type="transmembrane region" description="Helical" evidence="6">
    <location>
        <begin position="176"/>
        <end position="199"/>
    </location>
</feature>
<dbReference type="PANTHER" id="PTHR43370:SF1">
    <property type="entry name" value="GUANOSINE ABC TRANSPORTER PERMEASE PROTEIN NUPQ"/>
    <property type="match status" value="1"/>
</dbReference>
<comment type="subcellular location">
    <subcellularLocation>
        <location evidence="1">Cell membrane</location>
        <topology evidence="1">Multi-pass membrane protein</topology>
    </subcellularLocation>
</comment>
<feature type="transmembrane region" description="Helical" evidence="6">
    <location>
        <begin position="390"/>
        <end position="408"/>
    </location>
</feature>
<feature type="transmembrane region" description="Helical" evidence="6">
    <location>
        <begin position="121"/>
        <end position="143"/>
    </location>
</feature>
<keyword evidence="3 6" id="KW-0812">Transmembrane</keyword>
<dbReference type="Pfam" id="PF02653">
    <property type="entry name" value="BPD_transp_2"/>
    <property type="match status" value="1"/>
</dbReference>
<evidence type="ECO:0000256" key="1">
    <source>
        <dbReference type="ARBA" id="ARBA00004651"/>
    </source>
</evidence>
<dbReference type="GO" id="GO:0022857">
    <property type="term" value="F:transmembrane transporter activity"/>
    <property type="evidence" value="ECO:0007669"/>
    <property type="project" value="InterPro"/>
</dbReference>
<feature type="transmembrane region" description="Helical" evidence="6">
    <location>
        <begin position="94"/>
        <end position="115"/>
    </location>
</feature>
<dbReference type="CDD" id="cd06580">
    <property type="entry name" value="TM_PBP1_transp_TpRbsC_like"/>
    <property type="match status" value="1"/>
</dbReference>
<reference evidence="7" key="1">
    <citation type="submission" date="2020-05" db="EMBL/GenBank/DDBJ databases">
        <authorList>
            <person name="Chiriac C."/>
            <person name="Salcher M."/>
            <person name="Ghai R."/>
            <person name="Kavagutti S V."/>
        </authorList>
    </citation>
    <scope>NUCLEOTIDE SEQUENCE</scope>
</reference>
<feature type="transmembrane region" description="Helical" evidence="6">
    <location>
        <begin position="150"/>
        <end position="170"/>
    </location>
</feature>
<feature type="transmembrane region" description="Helical" evidence="6">
    <location>
        <begin position="206"/>
        <end position="227"/>
    </location>
</feature>
<evidence type="ECO:0000256" key="2">
    <source>
        <dbReference type="ARBA" id="ARBA00022475"/>
    </source>
</evidence>
<keyword evidence="4 6" id="KW-1133">Transmembrane helix</keyword>
<evidence type="ECO:0000313" key="7">
    <source>
        <dbReference type="EMBL" id="CAB4626367.1"/>
    </source>
</evidence>
<proteinExistence type="predicted"/>
<feature type="transmembrane region" description="Helical" evidence="6">
    <location>
        <begin position="267"/>
        <end position="287"/>
    </location>
</feature>
<evidence type="ECO:0000256" key="4">
    <source>
        <dbReference type="ARBA" id="ARBA00022989"/>
    </source>
</evidence>
<accession>A0A6J6IP02</accession>
<gene>
    <name evidence="7" type="ORF">UFOPK1961_00482</name>
</gene>
<sequence length="423" mass="44207">MSTVVTPGLFSQVDVSVSKKTPYLMAAFAVFVLVAFGFVGKTDIVAFQWSKQDDLIHLPDFLVASNVVGLILGTTLVAIAVASFVLAQGKRVTPLWLTLIFGMLAVVALLAWLAAGNTLPFAFILGNAVVLAVPLALGAMGGIMSERVGVVNIAIEGQLLTGAFLAAVVGSLTDNLYLGLAVAMIGAALLSTVLAVFAIQYLVDQIIVGVVLNVLVLGITNFLYAQWLSSDGQNSNFPGTFPIIPIPGLSAIPIIGPALFEARITTYLAYLIIPTLWFILFKTRLGLRARAVGEHPLAADTVGINVARTRFWWVTIGGLVAGLGGAALTIGAVGAFGRNMSGGQGFIALAVVILGRWHPLSAAAAALLFGFSIVLRIWANQVSPGIPTDFITIVPYVVTLIAVVGFVGRVRAPAADGQPYIKG</sequence>
<dbReference type="InterPro" id="IPR001851">
    <property type="entry name" value="ABC_transp_permease"/>
</dbReference>
<organism evidence="7">
    <name type="scientific">freshwater metagenome</name>
    <dbReference type="NCBI Taxonomy" id="449393"/>
    <lineage>
        <taxon>unclassified sequences</taxon>
        <taxon>metagenomes</taxon>
        <taxon>ecological metagenomes</taxon>
    </lineage>
</organism>
<dbReference type="GO" id="GO:0005886">
    <property type="term" value="C:plasma membrane"/>
    <property type="evidence" value="ECO:0007669"/>
    <property type="project" value="UniProtKB-SubCell"/>
</dbReference>
<feature type="transmembrane region" description="Helical" evidence="6">
    <location>
        <begin position="21"/>
        <end position="41"/>
    </location>
</feature>
<name>A0A6J6IP02_9ZZZZ</name>
<dbReference type="EMBL" id="CAEZVJ010000039">
    <property type="protein sequence ID" value="CAB4626367.1"/>
    <property type="molecule type" value="Genomic_DNA"/>
</dbReference>
<evidence type="ECO:0000256" key="5">
    <source>
        <dbReference type="ARBA" id="ARBA00023136"/>
    </source>
</evidence>
<protein>
    <submittedName>
        <fullName evidence="7">Unannotated protein</fullName>
    </submittedName>
</protein>
<feature type="transmembrane region" description="Helical" evidence="6">
    <location>
        <begin position="61"/>
        <end position="87"/>
    </location>
</feature>
<keyword evidence="2" id="KW-1003">Cell membrane</keyword>
<keyword evidence="5 6" id="KW-0472">Membrane</keyword>